<proteinExistence type="inferred from homology"/>
<dbReference type="AlphaFoldDB" id="A0A176W0Y8"/>
<dbReference type="Proteomes" id="UP000077202">
    <property type="component" value="Unassembled WGS sequence"/>
</dbReference>
<name>A0A176W0Y8_MARPO</name>
<dbReference type="EMBL" id="AP019868">
    <property type="protein sequence ID" value="BBN05514.1"/>
    <property type="molecule type" value="Genomic_DNA"/>
</dbReference>
<keyword evidence="8" id="KW-1185">Reference proteome</keyword>
<dbReference type="Pfam" id="PF03283">
    <property type="entry name" value="PAE"/>
    <property type="match status" value="1"/>
</dbReference>
<dbReference type="Proteomes" id="UP001162541">
    <property type="component" value="Chromosome 3"/>
</dbReference>
<gene>
    <name evidence="7" type="ORF">AXG93_2471s1060</name>
    <name evidence="6" type="ORF">Mp_3g13760</name>
</gene>
<keyword evidence="5" id="KW-0961">Cell wall biogenesis/degradation</keyword>
<organism evidence="7 8">
    <name type="scientific">Marchantia polymorpha subsp. ruderalis</name>
    <dbReference type="NCBI Taxonomy" id="1480154"/>
    <lineage>
        <taxon>Eukaryota</taxon>
        <taxon>Viridiplantae</taxon>
        <taxon>Streptophyta</taxon>
        <taxon>Embryophyta</taxon>
        <taxon>Marchantiophyta</taxon>
        <taxon>Marchantiopsida</taxon>
        <taxon>Marchantiidae</taxon>
        <taxon>Marchantiales</taxon>
        <taxon>Marchantiaceae</taxon>
        <taxon>Marchantia</taxon>
    </lineage>
</organism>
<dbReference type="EC" id="3.1.1.-" evidence="5"/>
<evidence type="ECO:0000313" key="7">
    <source>
        <dbReference type="EMBL" id="OAE26738.1"/>
    </source>
</evidence>
<comment type="similarity">
    <text evidence="3 5">Belongs to the pectinacetylesterase family.</text>
</comment>
<keyword evidence="5" id="KW-0964">Secreted</keyword>
<keyword evidence="5" id="KW-0378">Hydrolase</keyword>
<reference evidence="7 8" key="1">
    <citation type="submission" date="2016-03" db="EMBL/GenBank/DDBJ databases">
        <title>Mechanisms controlling the formation of the plant cell surface in tip-growing cells are functionally conserved among land plants.</title>
        <authorList>
            <person name="Honkanen S."/>
            <person name="Jones V.A."/>
            <person name="Morieri G."/>
            <person name="Champion C."/>
            <person name="Hetherington A.J."/>
            <person name="Kelly S."/>
            <person name="Saint-Marcoux D."/>
            <person name="Proust H."/>
            <person name="Prescott H."/>
            <person name="Dolan L."/>
        </authorList>
    </citation>
    <scope>NUCLEOTIDE SEQUENCE [LARGE SCALE GENOMIC DNA]</scope>
    <source>
        <strain evidence="8">cv. Tak-1 and cv. Tak-2</strain>
        <tissue evidence="7">Whole gametophyte</tissue>
    </source>
</reference>
<dbReference type="EMBL" id="LVLJ01002120">
    <property type="protein sequence ID" value="OAE26738.1"/>
    <property type="molecule type" value="Genomic_DNA"/>
</dbReference>
<reference evidence="9" key="3">
    <citation type="journal article" date="2020" name="Curr. Biol.">
        <title>Chromatin organization in early land plants reveals an ancestral association between H3K27me3, transposons, and constitutive heterochromatin.</title>
        <authorList>
            <person name="Montgomery S.A."/>
            <person name="Tanizawa Y."/>
            <person name="Galik B."/>
            <person name="Wang N."/>
            <person name="Ito T."/>
            <person name="Mochizuki T."/>
            <person name="Akimcheva S."/>
            <person name="Bowman J.L."/>
            <person name="Cognat V."/>
            <person name="Marechal-Drouard L."/>
            <person name="Ekker H."/>
            <person name="Hong S.F."/>
            <person name="Kohchi T."/>
            <person name="Lin S.S."/>
            <person name="Liu L.D."/>
            <person name="Nakamura Y."/>
            <person name="Valeeva L.R."/>
            <person name="Shakirov E.V."/>
            <person name="Shippen D.E."/>
            <person name="Wei W.L."/>
            <person name="Yagura M."/>
            <person name="Yamaoka S."/>
            <person name="Yamato K.T."/>
            <person name="Liu C."/>
            <person name="Berger F."/>
        </authorList>
    </citation>
    <scope>NUCLEOTIDE SEQUENCE [LARGE SCALE GENOMIC DNA]</scope>
    <source>
        <strain evidence="9">Tak-1</strain>
    </source>
</reference>
<evidence type="ECO:0000256" key="3">
    <source>
        <dbReference type="ARBA" id="ARBA00005784"/>
    </source>
</evidence>
<comment type="subcellular location">
    <subcellularLocation>
        <location evidence="2 5">Secreted</location>
        <location evidence="2 5">Cell wall</location>
    </subcellularLocation>
</comment>
<protein>
    <recommendedName>
        <fullName evidence="5">Pectin acetylesterase</fullName>
        <ecNumber evidence="5">3.1.1.-</ecNumber>
    </recommendedName>
</protein>
<accession>A0A176W0Y8</accession>
<comment type="function">
    <text evidence="1 5">Hydrolyzes acetyl esters in homogalacturonan regions of pectin. In type I primary cell wall, galacturonic acid residues of pectin can be acetylated at the O-2 and O-3 positions. Decreasing the degree of acetylation of pectin gels in vitro alters their physical properties.</text>
</comment>
<sequence>MSRFLHHGRLRASCSLLFLLLAVRVDVAKSQASGLRLISGAEERGAVCIDGSAPGYYISPGFGGGVNNWMVYVEGGGWCKSIRECANRANTYLGSTNLSPTREILPNSGILSRNAGVNPDFYNWNVAWLRYCDGSSFLGDREEPVVVSKDVTIYLRGQRVWDAIMEDLMGIGMATAEKALLIGCSAGGLTAILHCDSFKALFPGNSVVKCMADAGFFLDTPDVGGGVTSLDLFRGVAITHNVMPALDKSCTFSREPSLAWECFFAQNALPYVQTPLYILQSDMDYWQIGNLIAPKSADPAGTWTRCTKDIGSCSSEQLGVLQDFRLSMVRALEAGNSAVRGEFVISCSAHCMATDTARWNGHQTFLINDKTIAQSVGDWYNARDVKDLELVDGPYPSNPTCAGRPTNSEETDFAEHLNLVTQD</sequence>
<dbReference type="PANTHER" id="PTHR21562:SF67">
    <property type="entry name" value="PECTIN ACETYLESTERASE"/>
    <property type="match status" value="1"/>
</dbReference>
<evidence type="ECO:0000313" key="6">
    <source>
        <dbReference type="EMBL" id="BBN05514.1"/>
    </source>
</evidence>
<evidence type="ECO:0000313" key="8">
    <source>
        <dbReference type="Proteomes" id="UP000077202"/>
    </source>
</evidence>
<dbReference type="GO" id="GO:0071555">
    <property type="term" value="P:cell wall organization"/>
    <property type="evidence" value="ECO:0007669"/>
    <property type="project" value="UniProtKB-KW"/>
</dbReference>
<reference evidence="6" key="2">
    <citation type="journal article" date="2019" name="Curr. Biol.">
        <title>Chromatin organization in early land plants reveals an ancestral association between H3K27me3, transposons, and constitutive heterochromatin.</title>
        <authorList>
            <person name="Montgomery S.A."/>
            <person name="Tanizawa Y."/>
            <person name="Galik B."/>
            <person name="Wang N."/>
            <person name="Ito T."/>
            <person name="Mochizuki T."/>
            <person name="Akimcheva S."/>
            <person name="Bowman J."/>
            <person name="Cognat V."/>
            <person name="Drouard L."/>
            <person name="Ekker H."/>
            <person name="Houng S."/>
            <person name="Kohchi T."/>
            <person name="Lin S."/>
            <person name="Liu L.D."/>
            <person name="Nakamura Y."/>
            <person name="Valeeva L.R."/>
            <person name="Shakirov E.V."/>
            <person name="Shippen D.E."/>
            <person name="Wei W."/>
            <person name="Yagura M."/>
            <person name="Yamaoka S."/>
            <person name="Yamato K.T."/>
            <person name="Liu C."/>
            <person name="Berger F."/>
        </authorList>
    </citation>
    <scope>NUCLEOTIDE SEQUENCE [LARGE SCALE GENOMIC DNA]</scope>
    <source>
        <strain evidence="6">Tak-1</strain>
    </source>
</reference>
<evidence type="ECO:0000256" key="4">
    <source>
        <dbReference type="ARBA" id="ARBA00022512"/>
    </source>
</evidence>
<dbReference type="GO" id="GO:0016787">
    <property type="term" value="F:hydrolase activity"/>
    <property type="evidence" value="ECO:0007669"/>
    <property type="project" value="UniProtKB-KW"/>
</dbReference>
<feature type="signal peptide" evidence="5">
    <location>
        <begin position="1"/>
        <end position="30"/>
    </location>
</feature>
<keyword evidence="4 5" id="KW-0134">Cell wall</keyword>
<evidence type="ECO:0000256" key="5">
    <source>
        <dbReference type="RuleBase" id="RU363114"/>
    </source>
</evidence>
<evidence type="ECO:0000313" key="9">
    <source>
        <dbReference type="Proteomes" id="UP001162541"/>
    </source>
</evidence>
<dbReference type="PANTHER" id="PTHR21562">
    <property type="entry name" value="NOTUM-RELATED"/>
    <property type="match status" value="1"/>
</dbReference>
<keyword evidence="5" id="KW-0732">Signal</keyword>
<evidence type="ECO:0000256" key="2">
    <source>
        <dbReference type="ARBA" id="ARBA00004191"/>
    </source>
</evidence>
<dbReference type="InterPro" id="IPR004963">
    <property type="entry name" value="PAE/NOTUM"/>
</dbReference>
<evidence type="ECO:0000256" key="1">
    <source>
        <dbReference type="ARBA" id="ARBA00003534"/>
    </source>
</evidence>
<feature type="chain" id="PRO_5042304648" description="Pectin acetylesterase" evidence="5">
    <location>
        <begin position="31"/>
        <end position="423"/>
    </location>
</feature>